<keyword evidence="3" id="KW-1185">Reference proteome</keyword>
<dbReference type="EMBL" id="JAIRBC010000007">
    <property type="protein sequence ID" value="MCG2460344.1"/>
    <property type="molecule type" value="Genomic_DNA"/>
</dbReference>
<dbReference type="SUPFAM" id="SSF160574">
    <property type="entry name" value="BT0923-like"/>
    <property type="match status" value="1"/>
</dbReference>
<keyword evidence="1" id="KW-0732">Signal</keyword>
<sequence length="173" mass="20271">MKIAVICVIMLGMTNLVHAQYANMESDTITLSEVEVTPLNFDYRDKVALKNQSDHVAVLERKVSRFDIRESFFYDKYSKIFKVDFISKHGEISATYNREGKILKTDERFEKIVFPPIIQNKIDEEYPNWAVHKDSYSVTYHHENGVKQMYRAQLRKNGRRVNVKYGPSGEKLE</sequence>
<feature type="signal peptide" evidence="1">
    <location>
        <begin position="1"/>
        <end position="19"/>
    </location>
</feature>
<dbReference type="Gene3D" id="3.10.450.360">
    <property type="match status" value="1"/>
</dbReference>
<gene>
    <name evidence="2" type="ORF">K8352_06260</name>
</gene>
<reference evidence="2" key="1">
    <citation type="submission" date="2023-02" db="EMBL/GenBank/DDBJ databases">
        <title>Genome of Flavobacteriaceae gen. nov. sp. strain F89.</title>
        <authorList>
            <person name="Wang Y."/>
        </authorList>
    </citation>
    <scope>NUCLEOTIDE SEQUENCE</scope>
    <source>
        <strain evidence="2">F89</strain>
    </source>
</reference>
<feature type="chain" id="PRO_5041920585" description="Nicotinate-nucleotide adenylyltransferase" evidence="1">
    <location>
        <begin position="20"/>
        <end position="173"/>
    </location>
</feature>
<name>A0AAE3EUG0_9FLAO</name>
<evidence type="ECO:0000256" key="1">
    <source>
        <dbReference type="SAM" id="SignalP"/>
    </source>
</evidence>
<protein>
    <recommendedName>
        <fullName evidence="4">Nicotinate-nucleotide adenylyltransferase</fullName>
    </recommendedName>
</protein>
<dbReference type="Proteomes" id="UP001200642">
    <property type="component" value="Unassembled WGS sequence"/>
</dbReference>
<evidence type="ECO:0000313" key="2">
    <source>
        <dbReference type="EMBL" id="MCG2460344.1"/>
    </source>
</evidence>
<evidence type="ECO:0008006" key="4">
    <source>
        <dbReference type="Google" id="ProtNLM"/>
    </source>
</evidence>
<comment type="caution">
    <text evidence="2">The sequence shown here is derived from an EMBL/GenBank/DDBJ whole genome shotgun (WGS) entry which is preliminary data.</text>
</comment>
<accession>A0AAE3EUG0</accession>
<dbReference type="AlphaFoldDB" id="A0AAE3EUG0"/>
<evidence type="ECO:0000313" key="3">
    <source>
        <dbReference type="Proteomes" id="UP001200642"/>
    </source>
</evidence>
<proteinExistence type="predicted"/>
<organism evidence="2 3">
    <name type="scientific">Cerina litoralis</name>
    <dbReference type="NCBI Taxonomy" id="2874477"/>
    <lineage>
        <taxon>Bacteria</taxon>
        <taxon>Pseudomonadati</taxon>
        <taxon>Bacteroidota</taxon>
        <taxon>Flavobacteriia</taxon>
        <taxon>Flavobacteriales</taxon>
        <taxon>Flavobacteriaceae</taxon>
        <taxon>Cerina</taxon>
    </lineage>
</organism>
<dbReference type="RefSeq" id="WP_317901489.1">
    <property type="nucleotide sequence ID" value="NZ_JAIRBC010000007.1"/>
</dbReference>